<dbReference type="Pfam" id="PF02517">
    <property type="entry name" value="Rce1-like"/>
    <property type="match status" value="1"/>
</dbReference>
<dbReference type="PANTHER" id="PTHR36435:SF1">
    <property type="entry name" value="CAAX AMINO TERMINAL PROTEASE FAMILY PROTEIN"/>
    <property type="match status" value="1"/>
</dbReference>
<accession>A0A364K1H4</accession>
<name>A0A364K1H4_9BACL</name>
<proteinExistence type="predicted"/>
<dbReference type="GO" id="GO:0080120">
    <property type="term" value="P:CAAX-box protein maturation"/>
    <property type="evidence" value="ECO:0007669"/>
    <property type="project" value="UniProtKB-ARBA"/>
</dbReference>
<dbReference type="GO" id="GO:0004175">
    <property type="term" value="F:endopeptidase activity"/>
    <property type="evidence" value="ECO:0007669"/>
    <property type="project" value="UniProtKB-ARBA"/>
</dbReference>
<dbReference type="InterPro" id="IPR052710">
    <property type="entry name" value="CAAX_protease"/>
</dbReference>
<feature type="transmembrane region" description="Helical" evidence="1">
    <location>
        <begin position="43"/>
        <end position="69"/>
    </location>
</feature>
<keyword evidence="1" id="KW-1133">Transmembrane helix</keyword>
<dbReference type="InterPro" id="IPR003675">
    <property type="entry name" value="Rce1/LyrA-like_dom"/>
</dbReference>
<evidence type="ECO:0000313" key="4">
    <source>
        <dbReference type="Proteomes" id="UP000251213"/>
    </source>
</evidence>
<gene>
    <name evidence="3" type="ORF">DL897_15785</name>
</gene>
<comment type="caution">
    <text evidence="3">The sequence shown here is derived from an EMBL/GenBank/DDBJ whole genome shotgun (WGS) entry which is preliminary data.</text>
</comment>
<feature type="transmembrane region" description="Helical" evidence="1">
    <location>
        <begin position="132"/>
        <end position="149"/>
    </location>
</feature>
<dbReference type="Proteomes" id="UP000251213">
    <property type="component" value="Unassembled WGS sequence"/>
</dbReference>
<organism evidence="3 4">
    <name type="scientific">Thermoflavimicrobium daqui</name>
    <dbReference type="NCBI Taxonomy" id="2137476"/>
    <lineage>
        <taxon>Bacteria</taxon>
        <taxon>Bacillati</taxon>
        <taxon>Bacillota</taxon>
        <taxon>Bacilli</taxon>
        <taxon>Bacillales</taxon>
        <taxon>Thermoactinomycetaceae</taxon>
        <taxon>Thermoflavimicrobium</taxon>
    </lineage>
</organism>
<evidence type="ECO:0000256" key="1">
    <source>
        <dbReference type="SAM" id="Phobius"/>
    </source>
</evidence>
<reference evidence="3 4" key="2">
    <citation type="submission" date="2018-06" db="EMBL/GenBank/DDBJ databases">
        <authorList>
            <person name="Zhirakovskaya E."/>
        </authorList>
    </citation>
    <scope>NUCLEOTIDE SEQUENCE [LARGE SCALE GENOMIC DNA]</scope>
    <source>
        <strain evidence="3 4">FBKL4.011</strain>
    </source>
</reference>
<dbReference type="PANTHER" id="PTHR36435">
    <property type="entry name" value="SLR1288 PROTEIN"/>
    <property type="match status" value="1"/>
</dbReference>
<feature type="transmembrane region" description="Helical" evidence="1">
    <location>
        <begin position="90"/>
        <end position="112"/>
    </location>
</feature>
<keyword evidence="1" id="KW-0472">Membrane</keyword>
<dbReference type="OrthoDB" id="9782250at2"/>
<protein>
    <recommendedName>
        <fullName evidence="2">CAAX prenyl protease 2/Lysostaphin resistance protein A-like domain-containing protein</fullName>
    </recommendedName>
</protein>
<feature type="transmembrane region" description="Helical" evidence="1">
    <location>
        <begin position="210"/>
        <end position="228"/>
    </location>
</feature>
<feature type="transmembrane region" description="Helical" evidence="1">
    <location>
        <begin position="170"/>
        <end position="190"/>
    </location>
</feature>
<evidence type="ECO:0000259" key="2">
    <source>
        <dbReference type="Pfam" id="PF02517"/>
    </source>
</evidence>
<feature type="transmembrane region" description="Helical" evidence="1">
    <location>
        <begin position="12"/>
        <end position="31"/>
    </location>
</feature>
<evidence type="ECO:0000313" key="3">
    <source>
        <dbReference type="EMBL" id="RAL21876.1"/>
    </source>
</evidence>
<feature type="domain" description="CAAX prenyl protease 2/Lysostaphin resistance protein A-like" evidence="2">
    <location>
        <begin position="135"/>
        <end position="222"/>
    </location>
</feature>
<keyword evidence="4" id="KW-1185">Reference proteome</keyword>
<sequence>MHFKMNQVKSKDILLFSLLMILTFIFVPIMVKDKLNQLLIHFGLSAFVASVYVGLCIAIILVVGGYFLLVKPYHTTWSEVGFKSFSIKKVPWLLLMTIICFGASVLSYIISVYLGAPESNTKTPILQEVDTWYSYFVVFIMAVIVSPLYEEIFYRGMIYGFLRKRINRTISLSINAVLFSIAHWPNWNILLLNLINGLLFGYVYEKTNSVYASFIVHGLINLCVLLVAV</sequence>
<keyword evidence="1" id="KW-0812">Transmembrane</keyword>
<reference evidence="3 4" key="1">
    <citation type="submission" date="2018-06" db="EMBL/GenBank/DDBJ databases">
        <title>Thermoflavimicrobium daqus sp. nov., a thermophilic microbe isolated from Moutai-flavour Daqu.</title>
        <authorList>
            <person name="Wang X."/>
            <person name="Zhou H."/>
        </authorList>
    </citation>
    <scope>NUCLEOTIDE SEQUENCE [LARGE SCALE GENOMIC DNA]</scope>
    <source>
        <strain evidence="3 4">FBKL4.011</strain>
    </source>
</reference>
<dbReference type="AlphaFoldDB" id="A0A364K1H4"/>
<dbReference type="EMBL" id="QJKK01000012">
    <property type="protein sequence ID" value="RAL21876.1"/>
    <property type="molecule type" value="Genomic_DNA"/>
</dbReference>